<feature type="coiled-coil region" evidence="10">
    <location>
        <begin position="155"/>
        <end position="222"/>
    </location>
</feature>
<dbReference type="InterPro" id="IPR027417">
    <property type="entry name" value="P-loop_NTPase"/>
</dbReference>
<evidence type="ECO:0000256" key="7">
    <source>
        <dbReference type="ARBA" id="ARBA00023204"/>
    </source>
</evidence>
<keyword evidence="6" id="KW-0067">ATP-binding</keyword>
<dbReference type="PANTHER" id="PTHR11059:SF0">
    <property type="entry name" value="DNA REPAIR PROTEIN RECN"/>
    <property type="match status" value="1"/>
</dbReference>
<comment type="caution">
    <text evidence="12">The sequence shown here is derived from an EMBL/GenBank/DDBJ whole genome shotgun (WGS) entry which is preliminary data.</text>
</comment>
<evidence type="ECO:0000313" key="13">
    <source>
        <dbReference type="Proteomes" id="UP000282985"/>
    </source>
</evidence>
<protein>
    <recommendedName>
        <fullName evidence="3 9">DNA repair protein RecN</fullName>
    </recommendedName>
    <alternativeName>
        <fullName evidence="8 9">Recombination protein N</fullName>
    </alternativeName>
</protein>
<dbReference type="Pfam" id="PF02463">
    <property type="entry name" value="SMC_N"/>
    <property type="match status" value="1"/>
</dbReference>
<evidence type="ECO:0000256" key="9">
    <source>
        <dbReference type="PIRNR" id="PIRNR003128"/>
    </source>
</evidence>
<comment type="function">
    <text evidence="1 9">May be involved in recombinational repair of damaged DNA.</text>
</comment>
<feature type="coiled-coil region" evidence="10">
    <location>
        <begin position="318"/>
        <end position="369"/>
    </location>
</feature>
<evidence type="ECO:0000256" key="6">
    <source>
        <dbReference type="ARBA" id="ARBA00022840"/>
    </source>
</evidence>
<dbReference type="SUPFAM" id="SSF52540">
    <property type="entry name" value="P-loop containing nucleoside triphosphate hydrolases"/>
    <property type="match status" value="1"/>
</dbReference>
<evidence type="ECO:0000256" key="4">
    <source>
        <dbReference type="ARBA" id="ARBA00022741"/>
    </source>
</evidence>
<feature type="domain" description="RecF/RecN/SMC N-terminal" evidence="11">
    <location>
        <begin position="2"/>
        <end position="510"/>
    </location>
</feature>
<keyword evidence="4" id="KW-0547">Nucleotide-binding</keyword>
<dbReference type="Proteomes" id="UP000282985">
    <property type="component" value="Unassembled WGS sequence"/>
</dbReference>
<evidence type="ECO:0000256" key="8">
    <source>
        <dbReference type="ARBA" id="ARBA00033408"/>
    </source>
</evidence>
<keyword evidence="7 9" id="KW-0234">DNA repair</keyword>
<evidence type="ECO:0000313" key="12">
    <source>
        <dbReference type="EMBL" id="RUT79685.1"/>
    </source>
</evidence>
<dbReference type="CDD" id="cd03241">
    <property type="entry name" value="ABC_RecN"/>
    <property type="match status" value="2"/>
</dbReference>
<evidence type="ECO:0000256" key="5">
    <source>
        <dbReference type="ARBA" id="ARBA00022763"/>
    </source>
</evidence>
<dbReference type="GO" id="GO:0006310">
    <property type="term" value="P:DNA recombination"/>
    <property type="evidence" value="ECO:0007669"/>
    <property type="project" value="InterPro"/>
</dbReference>
<proteinExistence type="inferred from homology"/>
<keyword evidence="13" id="KW-1185">Reference proteome</keyword>
<keyword evidence="10" id="KW-0175">Coiled coil</keyword>
<dbReference type="GO" id="GO:0005524">
    <property type="term" value="F:ATP binding"/>
    <property type="evidence" value="ECO:0007669"/>
    <property type="project" value="UniProtKB-KW"/>
</dbReference>
<evidence type="ECO:0000256" key="3">
    <source>
        <dbReference type="ARBA" id="ARBA00021315"/>
    </source>
</evidence>
<evidence type="ECO:0000259" key="11">
    <source>
        <dbReference type="Pfam" id="PF02463"/>
    </source>
</evidence>
<name>A0A434AYY9_9BACT</name>
<dbReference type="InterPro" id="IPR003395">
    <property type="entry name" value="RecF/RecN/SMC_N"/>
</dbReference>
<evidence type="ECO:0000256" key="10">
    <source>
        <dbReference type="SAM" id="Coils"/>
    </source>
</evidence>
<comment type="similarity">
    <text evidence="2 9">Belongs to the RecN family.</text>
</comment>
<dbReference type="RefSeq" id="WP_127342506.1">
    <property type="nucleotide sequence ID" value="NZ_RJJX01000002.1"/>
</dbReference>
<dbReference type="InterPro" id="IPR004604">
    <property type="entry name" value="DNA_recomb/repair_RecN"/>
</dbReference>
<evidence type="ECO:0000256" key="2">
    <source>
        <dbReference type="ARBA" id="ARBA00009441"/>
    </source>
</evidence>
<organism evidence="12 13">
    <name type="scientific">Ancylomarina longa</name>
    <dbReference type="NCBI Taxonomy" id="2487017"/>
    <lineage>
        <taxon>Bacteria</taxon>
        <taxon>Pseudomonadati</taxon>
        <taxon>Bacteroidota</taxon>
        <taxon>Bacteroidia</taxon>
        <taxon>Marinilabiliales</taxon>
        <taxon>Marinifilaceae</taxon>
        <taxon>Ancylomarina</taxon>
    </lineage>
</organism>
<dbReference type="GO" id="GO:0009432">
    <property type="term" value="P:SOS response"/>
    <property type="evidence" value="ECO:0007669"/>
    <property type="project" value="TreeGrafter"/>
</dbReference>
<accession>A0A434AYY9</accession>
<reference evidence="12 13" key="1">
    <citation type="submission" date="2018-11" db="EMBL/GenBank/DDBJ databases">
        <title>Parancylomarina longa gen. nov., sp. nov., isolated from sediments of southern Okinawa.</title>
        <authorList>
            <person name="Fu T."/>
        </authorList>
    </citation>
    <scope>NUCLEOTIDE SEQUENCE [LARGE SCALE GENOMIC DNA]</scope>
    <source>
        <strain evidence="12 13">T3-2 S1-C</strain>
    </source>
</reference>
<dbReference type="OrthoDB" id="9806954at2"/>
<dbReference type="Gene3D" id="3.40.50.300">
    <property type="entry name" value="P-loop containing nucleotide triphosphate hydrolases"/>
    <property type="match status" value="2"/>
</dbReference>
<evidence type="ECO:0000256" key="1">
    <source>
        <dbReference type="ARBA" id="ARBA00003618"/>
    </source>
</evidence>
<dbReference type="GO" id="GO:0043590">
    <property type="term" value="C:bacterial nucleoid"/>
    <property type="evidence" value="ECO:0007669"/>
    <property type="project" value="TreeGrafter"/>
</dbReference>
<sequence>MLRSISIQNYALINKLEIEFSNGFSVITGETGSGKSILLGALSLVLGQRAEGNVLKDDSKKCIIECAFAISKYKLHTFFEENGLDYESETVIRREVLPSGKSRAFVNDSPVSLKILKELGFRLLDIHSQNQNLILGSFEYQLGIVDTYAGNGVLLRAYQEEYKEFKETGRRLMQQKELAEKEKADLDYYQFQLLQLVEAELVDGEQEQMESELETLNHAEEIKSHLFKAHGILSEGENAVINQLKEVRNALAHIQGVYPEAESLYRRLESTYIEVQDISQEIDRCNDSVELDPTRIDFLNQHLDAIYSLQQKHRVDTVEDLIRIREELNEKVSAIESSDDAIMALKEELEAQRDKLQQISDKLSNERKKVVPSIEKTIINQLILLGIPNANFKVQIETIDDFQHFGKDNIRFLFSANKNARLEEVQSVASGGEISRLMLSIKYLVSSSTALPSIVFDEIDTGVSGEIADKMGAMMNQMSENIQVISITHLPQIAGRGKYHYKVYKTDDEHETYSNIILLNKQNRLEELAKMLSGSDLTKAALENAKVLLNS</sequence>
<dbReference type="GO" id="GO:0006281">
    <property type="term" value="P:DNA repair"/>
    <property type="evidence" value="ECO:0007669"/>
    <property type="project" value="UniProtKB-KW"/>
</dbReference>
<keyword evidence="5 9" id="KW-0227">DNA damage</keyword>
<dbReference type="NCBIfam" id="TIGR00634">
    <property type="entry name" value="recN"/>
    <property type="match status" value="1"/>
</dbReference>
<dbReference type="PIRSF" id="PIRSF003128">
    <property type="entry name" value="RecN"/>
    <property type="match status" value="1"/>
</dbReference>
<dbReference type="PANTHER" id="PTHR11059">
    <property type="entry name" value="DNA REPAIR PROTEIN RECN"/>
    <property type="match status" value="1"/>
</dbReference>
<dbReference type="AlphaFoldDB" id="A0A434AYY9"/>
<dbReference type="EMBL" id="RJJX01000002">
    <property type="protein sequence ID" value="RUT79685.1"/>
    <property type="molecule type" value="Genomic_DNA"/>
</dbReference>
<gene>
    <name evidence="12" type="primary">recN</name>
    <name evidence="12" type="ORF">DLK05_03075</name>
</gene>